<organism evidence="1 2">
    <name type="scientific">Aspergillus parasiticus</name>
    <dbReference type="NCBI Taxonomy" id="5067"/>
    <lineage>
        <taxon>Eukaryota</taxon>
        <taxon>Fungi</taxon>
        <taxon>Dikarya</taxon>
        <taxon>Ascomycota</taxon>
        <taxon>Pezizomycotina</taxon>
        <taxon>Eurotiomycetes</taxon>
        <taxon>Eurotiomycetidae</taxon>
        <taxon>Eurotiales</taxon>
        <taxon>Aspergillaceae</taxon>
        <taxon>Aspergillus</taxon>
        <taxon>Aspergillus subgen. Circumdati</taxon>
    </lineage>
</organism>
<evidence type="ECO:0000313" key="1">
    <source>
        <dbReference type="EMBL" id="KAB8205665.1"/>
    </source>
</evidence>
<dbReference type="VEuPathDB" id="FungiDB:BDV34DRAFT_98949"/>
<reference evidence="1 2" key="1">
    <citation type="submission" date="2019-04" db="EMBL/GenBank/DDBJ databases">
        <title>Fungal friends and foes A comparative genomics study of 23 Aspergillus species from section Flavi.</title>
        <authorList>
            <consortium name="DOE Joint Genome Institute"/>
            <person name="Kjaerbolling I."/>
            <person name="Vesth T.C."/>
            <person name="Frisvad J.C."/>
            <person name="Nybo J.L."/>
            <person name="Theobald S."/>
            <person name="Kildgaard S."/>
            <person name="Petersen T.I."/>
            <person name="Kuo A."/>
            <person name="Sato A."/>
            <person name="Lyhne E.K."/>
            <person name="Kogle M.E."/>
            <person name="Wiebenga A."/>
            <person name="Kun R.S."/>
            <person name="Lubbers R.J."/>
            <person name="Makela M.R."/>
            <person name="Barry K."/>
            <person name="Chovatia M."/>
            <person name="Clum A."/>
            <person name="Daum C."/>
            <person name="Haridas S."/>
            <person name="He G."/>
            <person name="LaButti K."/>
            <person name="Lipzen A."/>
            <person name="Mondo S."/>
            <person name="Pangilinan J."/>
            <person name="Riley R."/>
            <person name="Salamov A."/>
            <person name="Simmons B.A."/>
            <person name="Magnuson J.K."/>
            <person name="Henrissat B."/>
            <person name="Mortensen U.H."/>
            <person name="Larsen T.O."/>
            <person name="De vries R.P."/>
            <person name="Grigoriev I.V."/>
            <person name="Machida M."/>
            <person name="Baker S.E."/>
            <person name="Andersen M.R."/>
        </authorList>
    </citation>
    <scope>NUCLEOTIDE SEQUENCE [LARGE SCALE GENOMIC DNA]</scope>
    <source>
        <strain evidence="1 2">CBS 117618</strain>
    </source>
</reference>
<gene>
    <name evidence="1" type="ORF">BDV34DRAFT_98949</name>
</gene>
<sequence>MTSRYPLVSVSSLVVTLNTAAYSFNIKLIYCRPRSLILCIAINITCDCHRHTYSGICDNLKIRSYISAGSLVRYYV</sequence>
<proteinExistence type="predicted"/>
<name>A0A5N6DKM6_ASPPA</name>
<dbReference type="Proteomes" id="UP000326532">
    <property type="component" value="Unassembled WGS sequence"/>
</dbReference>
<keyword evidence="2" id="KW-1185">Reference proteome</keyword>
<evidence type="ECO:0000313" key="2">
    <source>
        <dbReference type="Proteomes" id="UP000326532"/>
    </source>
</evidence>
<protein>
    <submittedName>
        <fullName evidence="1">Uncharacterized protein</fullName>
    </submittedName>
</protein>
<dbReference type="AlphaFoldDB" id="A0A5N6DKM6"/>
<dbReference type="EMBL" id="ML734969">
    <property type="protein sequence ID" value="KAB8205665.1"/>
    <property type="molecule type" value="Genomic_DNA"/>
</dbReference>
<accession>A0A5N6DKM6</accession>